<dbReference type="PANTHER" id="PTHR33499">
    <property type="entry name" value="OS12G0282400 PROTEIN-RELATED"/>
    <property type="match status" value="1"/>
</dbReference>
<dbReference type="Proteomes" id="UP001603857">
    <property type="component" value="Unassembled WGS sequence"/>
</dbReference>
<evidence type="ECO:0000313" key="3">
    <source>
        <dbReference type="Proteomes" id="UP001603857"/>
    </source>
</evidence>
<keyword evidence="3" id="KW-1185">Reference proteome</keyword>
<dbReference type="AlphaFoldDB" id="A0ABD1N8I5"/>
<organism evidence="2 3">
    <name type="scientific">Flemingia macrophylla</name>
    <dbReference type="NCBI Taxonomy" id="520843"/>
    <lineage>
        <taxon>Eukaryota</taxon>
        <taxon>Viridiplantae</taxon>
        <taxon>Streptophyta</taxon>
        <taxon>Embryophyta</taxon>
        <taxon>Tracheophyta</taxon>
        <taxon>Spermatophyta</taxon>
        <taxon>Magnoliopsida</taxon>
        <taxon>eudicotyledons</taxon>
        <taxon>Gunneridae</taxon>
        <taxon>Pentapetalae</taxon>
        <taxon>rosids</taxon>
        <taxon>fabids</taxon>
        <taxon>Fabales</taxon>
        <taxon>Fabaceae</taxon>
        <taxon>Papilionoideae</taxon>
        <taxon>50 kb inversion clade</taxon>
        <taxon>NPAAA clade</taxon>
        <taxon>indigoferoid/millettioid clade</taxon>
        <taxon>Phaseoleae</taxon>
        <taxon>Flemingia</taxon>
    </lineage>
</organism>
<reference evidence="2 3" key="1">
    <citation type="submission" date="2024-08" db="EMBL/GenBank/DDBJ databases">
        <title>Insights into the chromosomal genome structure of Flemingia macrophylla.</title>
        <authorList>
            <person name="Ding Y."/>
            <person name="Zhao Y."/>
            <person name="Bi W."/>
            <person name="Wu M."/>
            <person name="Zhao G."/>
            <person name="Gong Y."/>
            <person name="Li W."/>
            <person name="Zhang P."/>
        </authorList>
    </citation>
    <scope>NUCLEOTIDE SEQUENCE [LARGE SCALE GENOMIC DNA]</scope>
    <source>
        <strain evidence="2">DYQJB</strain>
        <tissue evidence="2">Leaf</tissue>
    </source>
</reference>
<protein>
    <submittedName>
        <fullName evidence="2">Uncharacterized protein</fullName>
    </submittedName>
</protein>
<accession>A0ABD1N8I5</accession>
<proteinExistence type="predicted"/>
<evidence type="ECO:0000256" key="1">
    <source>
        <dbReference type="SAM" id="Coils"/>
    </source>
</evidence>
<gene>
    <name evidence="2" type="ORF">Fmac_005506</name>
</gene>
<sequence>MIPTDKMVVVGPGATDFVTEISFIIQKHAPYNIEKWKFLYKAIKKRIVTKVLNTFHIDGANLEHTKEVILDTVRRLYRSHKCRLHQHFKKFETIDMALEHKPHDLSTEDSEYLVHHFSSSKFKIKVQEVALEKLKGISEEIDKDQIVNDVFQSVVGERSGCCRGFGVGIQPTKGKSITYICEQLTNEREKCQTIKMKLKKVDTQLQEERSKREEMTTHFEDIQRQIEESQRTLEERMEKRFQERIVDIFFRMPTFTRDRCCMLVWYNE</sequence>
<comment type="caution">
    <text evidence="2">The sequence shown here is derived from an EMBL/GenBank/DDBJ whole genome shotgun (WGS) entry which is preliminary data.</text>
</comment>
<keyword evidence="1" id="KW-0175">Coiled coil</keyword>
<evidence type="ECO:0000313" key="2">
    <source>
        <dbReference type="EMBL" id="KAL2344221.1"/>
    </source>
</evidence>
<name>A0ABD1N8I5_9FABA</name>
<dbReference type="PANTHER" id="PTHR33499:SF43">
    <property type="entry name" value="TRANSPOSASE, PTTA_EN_SPM, PLANT"/>
    <property type="match status" value="1"/>
</dbReference>
<feature type="coiled-coil region" evidence="1">
    <location>
        <begin position="205"/>
        <end position="239"/>
    </location>
</feature>
<dbReference type="EMBL" id="JBGMDY010000002">
    <property type="protein sequence ID" value="KAL2344221.1"/>
    <property type="molecule type" value="Genomic_DNA"/>
</dbReference>